<protein>
    <recommendedName>
        <fullName evidence="2">HMA domain-containing protein</fullName>
    </recommendedName>
</protein>
<reference evidence="3 4" key="1">
    <citation type="journal article" date="2016" name="Nat. Commun.">
        <title>Thousands of microbial genomes shed light on interconnected biogeochemical processes in an aquifer system.</title>
        <authorList>
            <person name="Anantharaman K."/>
            <person name="Brown C.T."/>
            <person name="Hug L.A."/>
            <person name="Sharon I."/>
            <person name="Castelle C.J."/>
            <person name="Probst A.J."/>
            <person name="Thomas B.C."/>
            <person name="Singh A."/>
            <person name="Wilkins M.J."/>
            <person name="Karaoz U."/>
            <person name="Brodie E.L."/>
            <person name="Williams K.H."/>
            <person name="Hubbard S.S."/>
            <person name="Banfield J.F."/>
        </authorList>
    </citation>
    <scope>NUCLEOTIDE SEQUENCE [LARGE SCALE GENOMIC DNA]</scope>
</reference>
<dbReference type="PROSITE" id="PS01047">
    <property type="entry name" value="HMA_1"/>
    <property type="match status" value="1"/>
</dbReference>
<dbReference type="Proteomes" id="UP000177821">
    <property type="component" value="Unassembled WGS sequence"/>
</dbReference>
<organism evidence="3 4">
    <name type="scientific">Candidatus Woykebacteria bacterium RIFCSPHIGHO2_02_FULL_43_16b</name>
    <dbReference type="NCBI Taxonomy" id="1802601"/>
    <lineage>
        <taxon>Bacteria</taxon>
        <taxon>Candidatus Woykeibacteriota</taxon>
    </lineage>
</organism>
<dbReference type="AlphaFoldDB" id="A0A1G1WRD4"/>
<keyword evidence="1" id="KW-0479">Metal-binding</keyword>
<dbReference type="Pfam" id="PF00403">
    <property type="entry name" value="HMA"/>
    <property type="match status" value="1"/>
</dbReference>
<gene>
    <name evidence="3" type="ORF">A3J50_03215</name>
</gene>
<dbReference type="GO" id="GO:0046872">
    <property type="term" value="F:metal ion binding"/>
    <property type="evidence" value="ECO:0007669"/>
    <property type="project" value="UniProtKB-KW"/>
</dbReference>
<sequence>MITKQIFKIEGMHCTSCSLLIEGDLEDLNGVLNAQANYVRSECLVEFDDEQLNTEVIIGTVAQIGYKLQPLT</sequence>
<name>A0A1G1WRD4_9BACT</name>
<proteinExistence type="predicted"/>
<dbReference type="CDD" id="cd00371">
    <property type="entry name" value="HMA"/>
    <property type="match status" value="1"/>
</dbReference>
<dbReference type="InterPro" id="IPR036163">
    <property type="entry name" value="HMA_dom_sf"/>
</dbReference>
<comment type="caution">
    <text evidence="3">The sequence shown here is derived from an EMBL/GenBank/DDBJ whole genome shotgun (WGS) entry which is preliminary data.</text>
</comment>
<feature type="domain" description="HMA" evidence="2">
    <location>
        <begin position="3"/>
        <end position="69"/>
    </location>
</feature>
<dbReference type="EMBL" id="MHCX01000002">
    <property type="protein sequence ID" value="OGY30293.1"/>
    <property type="molecule type" value="Genomic_DNA"/>
</dbReference>
<dbReference type="InterPro" id="IPR017969">
    <property type="entry name" value="Heavy-metal-associated_CS"/>
</dbReference>
<accession>A0A1G1WRD4</accession>
<dbReference type="Gene3D" id="3.30.70.100">
    <property type="match status" value="1"/>
</dbReference>
<dbReference type="InterPro" id="IPR006121">
    <property type="entry name" value="HMA_dom"/>
</dbReference>
<dbReference type="SUPFAM" id="SSF55008">
    <property type="entry name" value="HMA, heavy metal-associated domain"/>
    <property type="match status" value="1"/>
</dbReference>
<evidence type="ECO:0000256" key="1">
    <source>
        <dbReference type="ARBA" id="ARBA00022723"/>
    </source>
</evidence>
<dbReference type="PROSITE" id="PS50846">
    <property type="entry name" value="HMA_2"/>
    <property type="match status" value="1"/>
</dbReference>
<evidence type="ECO:0000259" key="2">
    <source>
        <dbReference type="PROSITE" id="PS50846"/>
    </source>
</evidence>
<evidence type="ECO:0000313" key="3">
    <source>
        <dbReference type="EMBL" id="OGY30293.1"/>
    </source>
</evidence>
<evidence type="ECO:0000313" key="4">
    <source>
        <dbReference type="Proteomes" id="UP000177821"/>
    </source>
</evidence>